<organism evidence="1 2">
    <name type="scientific">Vitreoscilla massiliensis</name>
    <dbReference type="NCBI Taxonomy" id="1689272"/>
    <lineage>
        <taxon>Bacteria</taxon>
        <taxon>Pseudomonadati</taxon>
        <taxon>Pseudomonadota</taxon>
        <taxon>Betaproteobacteria</taxon>
        <taxon>Neisseriales</taxon>
        <taxon>Neisseriaceae</taxon>
        <taxon>Vitreoscilla</taxon>
    </lineage>
</organism>
<name>A0ABY4E1X3_9NEIS</name>
<keyword evidence="2" id="KW-1185">Reference proteome</keyword>
<sequence length="232" mass="27023">MAPIKLYHLALKITLEMYEKKQSKAHISLKDLLKVCDEKYLTFHHLLELKNHLEQMGIGLHERENNNYLLINIEITGLGRKLKLDITEKINIQNAESMLENYRAQQQTLNMDTSLHEQLKKLIRILENTAQQKALITPKVLMQSAECGLTHHRQVEGPLKLIKILCEYKNRIPLSLLVINQHTSLPAGMNESDIIKWETDLIQIYREVEDNESIDFSEDDVREIQALFKLGY</sequence>
<reference evidence="1 2" key="1">
    <citation type="journal article" date="2022" name="Res Sq">
        <title>Evolution of multicellular longitudinally dividing oral cavity symbionts (Neisseriaceae).</title>
        <authorList>
            <person name="Nyongesa S."/>
            <person name="Weber P."/>
            <person name="Bernet E."/>
            <person name="Pullido F."/>
            <person name="Nieckarz M."/>
            <person name="Delaby M."/>
            <person name="Nieves C."/>
            <person name="Viehboeck T."/>
            <person name="Krause N."/>
            <person name="Rivera-Millot A."/>
            <person name="Nakamura A."/>
            <person name="Vischer N."/>
            <person name="VanNieuwenhze M."/>
            <person name="Brun Y."/>
            <person name="Cava F."/>
            <person name="Bulgheresi S."/>
            <person name="Veyrier F."/>
        </authorList>
    </citation>
    <scope>NUCLEOTIDE SEQUENCE [LARGE SCALE GENOMIC DNA]</scope>
    <source>
        <strain evidence="1 2">SN4</strain>
    </source>
</reference>
<evidence type="ECO:0000313" key="1">
    <source>
        <dbReference type="EMBL" id="UOO89783.1"/>
    </source>
</evidence>
<evidence type="ECO:0000313" key="2">
    <source>
        <dbReference type="Proteomes" id="UP000832011"/>
    </source>
</evidence>
<gene>
    <name evidence="1" type="ORF">LVJ82_01990</name>
</gene>
<dbReference type="Proteomes" id="UP000832011">
    <property type="component" value="Chromosome"/>
</dbReference>
<dbReference type="RefSeq" id="WP_058355588.1">
    <property type="nucleotide sequence ID" value="NZ_CABKVG010000007.1"/>
</dbReference>
<dbReference type="EMBL" id="CP091511">
    <property type="protein sequence ID" value="UOO89783.1"/>
    <property type="molecule type" value="Genomic_DNA"/>
</dbReference>
<proteinExistence type="predicted"/>
<accession>A0ABY4E1X3</accession>
<protein>
    <submittedName>
        <fullName evidence="1">Uncharacterized protein</fullName>
    </submittedName>
</protein>